<dbReference type="InterPro" id="IPR034289">
    <property type="entry name" value="CuRO_3_LCC"/>
</dbReference>
<dbReference type="GO" id="GO:0052716">
    <property type="term" value="F:hydroquinone:oxygen oxidoreductase activity"/>
    <property type="evidence" value="ECO:0007669"/>
    <property type="project" value="InterPro"/>
</dbReference>
<evidence type="ECO:0000256" key="2">
    <source>
        <dbReference type="ARBA" id="ARBA00004613"/>
    </source>
</evidence>
<comment type="subcellular location">
    <subcellularLocation>
        <location evidence="2">Secreted</location>
    </subcellularLocation>
</comment>
<proteinExistence type="inferred from homology"/>
<evidence type="ECO:0000256" key="10">
    <source>
        <dbReference type="SAM" id="SignalP"/>
    </source>
</evidence>
<dbReference type="InterPro" id="IPR011706">
    <property type="entry name" value="Cu-oxidase_C"/>
</dbReference>
<dbReference type="AlphaFoldDB" id="A0A8X8ZYA5"/>
<reference evidence="14" key="2">
    <citation type="submission" date="2020-08" db="EMBL/GenBank/DDBJ databases">
        <title>Plant Genome Project.</title>
        <authorList>
            <person name="Zhang R.-G."/>
        </authorList>
    </citation>
    <scope>NUCLEOTIDE SEQUENCE</scope>
    <source>
        <strain evidence="14">Huo1</strain>
        <tissue evidence="14">Leaf</tissue>
    </source>
</reference>
<dbReference type="InterPro" id="IPR045087">
    <property type="entry name" value="Cu-oxidase_fam"/>
</dbReference>
<evidence type="ECO:0000256" key="3">
    <source>
        <dbReference type="ARBA" id="ARBA00010609"/>
    </source>
</evidence>
<dbReference type="Pfam" id="PF07731">
    <property type="entry name" value="Cu-oxidase_2"/>
    <property type="match status" value="1"/>
</dbReference>
<dbReference type="GO" id="GO:0005507">
    <property type="term" value="F:copper ion binding"/>
    <property type="evidence" value="ECO:0007669"/>
    <property type="project" value="InterPro"/>
</dbReference>
<comment type="similarity">
    <text evidence="3">Belongs to the multicopper oxidase family.</text>
</comment>
<dbReference type="PROSITE" id="PS51257">
    <property type="entry name" value="PROKAR_LIPOPROTEIN"/>
    <property type="match status" value="1"/>
</dbReference>
<feature type="domain" description="Plastocyanin-like" evidence="13">
    <location>
        <begin position="31"/>
        <end position="143"/>
    </location>
</feature>
<reference evidence="14" key="1">
    <citation type="submission" date="2018-01" db="EMBL/GenBank/DDBJ databases">
        <authorList>
            <person name="Mao J.F."/>
        </authorList>
    </citation>
    <scope>NUCLEOTIDE SEQUENCE</scope>
    <source>
        <strain evidence="14">Huo1</strain>
        <tissue evidence="14">Leaf</tissue>
    </source>
</reference>
<dbReference type="OrthoDB" id="2121828at2759"/>
<feature type="domain" description="Plastocyanin-like" evidence="11">
    <location>
        <begin position="157"/>
        <end position="305"/>
    </location>
</feature>
<feature type="signal peptide" evidence="10">
    <location>
        <begin position="1"/>
        <end position="21"/>
    </location>
</feature>
<dbReference type="PROSITE" id="PS00079">
    <property type="entry name" value="MULTICOPPER_OXIDASE1"/>
    <property type="match status" value="1"/>
</dbReference>
<dbReference type="Pfam" id="PF07732">
    <property type="entry name" value="Cu-oxidase_3"/>
    <property type="match status" value="1"/>
</dbReference>
<evidence type="ECO:0000256" key="8">
    <source>
        <dbReference type="ARBA" id="ARBA00023008"/>
    </source>
</evidence>
<dbReference type="NCBIfam" id="TIGR03389">
    <property type="entry name" value="laccase"/>
    <property type="match status" value="1"/>
</dbReference>
<comment type="cofactor">
    <cofactor evidence="1">
        <name>Cu cation</name>
        <dbReference type="ChEBI" id="CHEBI:23378"/>
    </cofactor>
</comment>
<evidence type="ECO:0000256" key="9">
    <source>
        <dbReference type="ARBA" id="ARBA00023180"/>
    </source>
</evidence>
<dbReference type="InterPro" id="IPR011707">
    <property type="entry name" value="Cu-oxidase-like_N"/>
</dbReference>
<dbReference type="PANTHER" id="PTHR11709">
    <property type="entry name" value="MULTI-COPPER OXIDASE"/>
    <property type="match status" value="1"/>
</dbReference>
<evidence type="ECO:0000256" key="4">
    <source>
        <dbReference type="ARBA" id="ARBA00022525"/>
    </source>
</evidence>
<dbReference type="InterPro" id="IPR002355">
    <property type="entry name" value="Cu_oxidase_Cu_BS"/>
</dbReference>
<evidence type="ECO:0000259" key="13">
    <source>
        <dbReference type="Pfam" id="PF07732"/>
    </source>
</evidence>
<dbReference type="CDD" id="cd13875">
    <property type="entry name" value="CuRO_2_LCC_plant"/>
    <property type="match status" value="1"/>
</dbReference>
<keyword evidence="15" id="KW-1185">Reference proteome</keyword>
<evidence type="ECO:0000256" key="5">
    <source>
        <dbReference type="ARBA" id="ARBA00022723"/>
    </source>
</evidence>
<dbReference type="InterPro" id="IPR001117">
    <property type="entry name" value="Cu-oxidase_2nd"/>
</dbReference>
<dbReference type="GO" id="GO:0046274">
    <property type="term" value="P:lignin catabolic process"/>
    <property type="evidence" value="ECO:0007669"/>
    <property type="project" value="InterPro"/>
</dbReference>
<dbReference type="InterPro" id="IPR034288">
    <property type="entry name" value="CuRO_1_LCC"/>
</dbReference>
<keyword evidence="8" id="KW-0186">Copper</keyword>
<sequence length="579" mass="65204">MKAFILCFFGVVLGCIVLVNASTRRIRFEVVHSNHTRLCTKKPLLTVNGQFPGPTIYARRGELVTVDIINHSDQNITIHWHGVKMPRYPWSDGTNYVTQCPIQPGKNFTQQMILSDEEGTLWWHAHSDFSRNTVHGAIVILPPARETYPFPKPHAHVPIIIGDWFNAKVETVYKEFLAHGLNPQASDAVLINGQPGDFYPCSKQDTYKLKVEYGKRYLIRLISNVMETQMLFKIGNHNFTVVGTDGAYTKPLHTDYVAISPGQTIDLLLEANQPPSHYYMAARVYATVEKFLKEIPATGIIEYVGNYTPPPSPLLPSFPQVNDVAASIGFSQQLKSLGNNVDVPKEVDETFFYTLSVNVFSCTEPSCFASFRVHASVNNLTFLLPSNVDILTAYYKQINGVYTTDFPDFPPTSFNYAQDDPEKNARASAFGRAVRMLEYNTTVEVIFQGTNFGDGVDHPMHLHGHSFYVVGSGLGNFDKSRDPPNYNLVDPPLMETIAVPRDGWTAIRFKANNPGVWLMHCHFERHQSWGMEMVFIVKDGKLPHEKMLPPPPDMPRCGGEDSFSSSCIWSSSFHNEEER</sequence>
<dbReference type="EMBL" id="PNBA02000005">
    <property type="protein sequence ID" value="KAG6422972.1"/>
    <property type="molecule type" value="Genomic_DNA"/>
</dbReference>
<gene>
    <name evidence="14" type="ORF">SASPL_113355</name>
</gene>
<protein>
    <recommendedName>
        <fullName evidence="16">Laccase</fullName>
    </recommendedName>
</protein>
<dbReference type="PROSITE" id="PS00080">
    <property type="entry name" value="MULTICOPPER_OXIDASE2"/>
    <property type="match status" value="1"/>
</dbReference>
<dbReference type="PANTHER" id="PTHR11709:SF443">
    <property type="entry name" value="LACCASE-15"/>
    <property type="match status" value="1"/>
</dbReference>
<dbReference type="Proteomes" id="UP000298416">
    <property type="component" value="Unassembled WGS sequence"/>
</dbReference>
<keyword evidence="7" id="KW-0560">Oxidoreductase</keyword>
<dbReference type="InterPro" id="IPR034285">
    <property type="entry name" value="CuRO_2_LCC"/>
</dbReference>
<comment type="caution">
    <text evidence="14">The sequence shown here is derived from an EMBL/GenBank/DDBJ whole genome shotgun (WGS) entry which is preliminary data.</text>
</comment>
<dbReference type="GO" id="GO:0048046">
    <property type="term" value="C:apoplast"/>
    <property type="evidence" value="ECO:0007669"/>
    <property type="project" value="InterPro"/>
</dbReference>
<feature type="chain" id="PRO_5036453163" description="Laccase" evidence="10">
    <location>
        <begin position="22"/>
        <end position="579"/>
    </location>
</feature>
<dbReference type="CDD" id="cd13849">
    <property type="entry name" value="CuRO_1_LCC_plant"/>
    <property type="match status" value="1"/>
</dbReference>
<evidence type="ECO:0000256" key="1">
    <source>
        <dbReference type="ARBA" id="ARBA00001935"/>
    </source>
</evidence>
<evidence type="ECO:0008006" key="16">
    <source>
        <dbReference type="Google" id="ProtNLM"/>
    </source>
</evidence>
<dbReference type="InterPro" id="IPR033138">
    <property type="entry name" value="Cu_oxidase_CS"/>
</dbReference>
<dbReference type="InterPro" id="IPR017761">
    <property type="entry name" value="Laccase"/>
</dbReference>
<keyword evidence="4" id="KW-0964">Secreted</keyword>
<name>A0A8X8ZYA5_SALSN</name>
<keyword evidence="5" id="KW-0479">Metal-binding</keyword>
<organism evidence="14">
    <name type="scientific">Salvia splendens</name>
    <name type="common">Scarlet sage</name>
    <dbReference type="NCBI Taxonomy" id="180675"/>
    <lineage>
        <taxon>Eukaryota</taxon>
        <taxon>Viridiplantae</taxon>
        <taxon>Streptophyta</taxon>
        <taxon>Embryophyta</taxon>
        <taxon>Tracheophyta</taxon>
        <taxon>Spermatophyta</taxon>
        <taxon>Magnoliopsida</taxon>
        <taxon>eudicotyledons</taxon>
        <taxon>Gunneridae</taxon>
        <taxon>Pentapetalae</taxon>
        <taxon>asterids</taxon>
        <taxon>lamiids</taxon>
        <taxon>Lamiales</taxon>
        <taxon>Lamiaceae</taxon>
        <taxon>Nepetoideae</taxon>
        <taxon>Mentheae</taxon>
        <taxon>Salviinae</taxon>
        <taxon>Salvia</taxon>
        <taxon>Salvia subgen. Calosphace</taxon>
        <taxon>core Calosphace</taxon>
    </lineage>
</organism>
<accession>A0A8X8ZYA5</accession>
<evidence type="ECO:0000256" key="6">
    <source>
        <dbReference type="ARBA" id="ARBA00022737"/>
    </source>
</evidence>
<keyword evidence="10" id="KW-0732">Signal</keyword>
<evidence type="ECO:0000313" key="14">
    <source>
        <dbReference type="EMBL" id="KAG6422972.1"/>
    </source>
</evidence>
<keyword evidence="9" id="KW-0325">Glycoprotein</keyword>
<evidence type="ECO:0000256" key="7">
    <source>
        <dbReference type="ARBA" id="ARBA00023002"/>
    </source>
</evidence>
<evidence type="ECO:0000313" key="15">
    <source>
        <dbReference type="Proteomes" id="UP000298416"/>
    </source>
</evidence>
<dbReference type="Pfam" id="PF00394">
    <property type="entry name" value="Cu-oxidase"/>
    <property type="match status" value="1"/>
</dbReference>
<feature type="domain" description="Plastocyanin-like" evidence="12">
    <location>
        <begin position="406"/>
        <end position="540"/>
    </location>
</feature>
<keyword evidence="6" id="KW-0677">Repeat</keyword>
<dbReference type="CDD" id="cd13897">
    <property type="entry name" value="CuRO_3_LCC_plant"/>
    <property type="match status" value="1"/>
</dbReference>
<evidence type="ECO:0000259" key="12">
    <source>
        <dbReference type="Pfam" id="PF07731"/>
    </source>
</evidence>
<evidence type="ECO:0000259" key="11">
    <source>
        <dbReference type="Pfam" id="PF00394"/>
    </source>
</evidence>